<dbReference type="Proteomes" id="UP001652625">
    <property type="component" value="Chromosome 12"/>
</dbReference>
<evidence type="ECO:0000313" key="2">
    <source>
        <dbReference type="RefSeq" id="XP_065667973.1"/>
    </source>
</evidence>
<organism evidence="1 2">
    <name type="scientific">Hydra vulgaris</name>
    <name type="common">Hydra</name>
    <name type="synonym">Hydra attenuata</name>
    <dbReference type="NCBI Taxonomy" id="6087"/>
    <lineage>
        <taxon>Eukaryota</taxon>
        <taxon>Metazoa</taxon>
        <taxon>Cnidaria</taxon>
        <taxon>Hydrozoa</taxon>
        <taxon>Hydroidolina</taxon>
        <taxon>Anthoathecata</taxon>
        <taxon>Aplanulata</taxon>
        <taxon>Hydridae</taxon>
        <taxon>Hydra</taxon>
    </lineage>
</organism>
<proteinExistence type="predicted"/>
<evidence type="ECO:0000313" key="1">
    <source>
        <dbReference type="Proteomes" id="UP001652625"/>
    </source>
</evidence>
<dbReference type="RefSeq" id="XP_065667973.1">
    <property type="nucleotide sequence ID" value="XM_065811901.1"/>
</dbReference>
<reference evidence="2" key="1">
    <citation type="submission" date="2025-08" db="UniProtKB">
        <authorList>
            <consortium name="RefSeq"/>
        </authorList>
    </citation>
    <scope>IDENTIFICATION</scope>
</reference>
<sequence length="260" mass="29018">MTSQAEYMQKYRKIIKDINSCFELESPALSDSSTNMTILSEISTESQNLSNAIFCNFVDISDNTQLVGNVKLTSSSCNGLLTLLRKHGCQLPKDSHSLLQTPSTKQIQERYGGKYIYFGLTKVLQNAINLGICSDSPNLQINVDGIPLYRSSKKQFWPILSTVNQSSPTIVALYQGDSKPSSVNEFLKDFIEEFKLIVCDAPARAFLKNIVGHNSLHACERFLAVGMSTNKRTIFVSTDCFNAEKRTDDSFKNLEFLGSH</sequence>
<keyword evidence="1" id="KW-1185">Reference proteome</keyword>
<gene>
    <name evidence="2" type="primary">LOC136088218</name>
</gene>
<accession>A0ABM4D153</accession>
<protein>
    <submittedName>
        <fullName evidence="2">Uncharacterized protein LOC136088218</fullName>
    </submittedName>
</protein>
<dbReference type="PANTHER" id="PTHR33053:SF26">
    <property type="entry name" value="TRANSPOSASE DOMAIN-CONTAINING PROTEIN"/>
    <property type="match status" value="1"/>
</dbReference>
<dbReference type="GeneID" id="136088218"/>
<dbReference type="PANTHER" id="PTHR33053">
    <property type="entry name" value="PROTEIN, PUTATIVE-RELATED"/>
    <property type="match status" value="1"/>
</dbReference>
<name>A0ABM4D153_HYDVU</name>